<dbReference type="AlphaFoldDB" id="A0A7S3QXQ1"/>
<evidence type="ECO:0000256" key="5">
    <source>
        <dbReference type="SAM" id="MobiDB-lite"/>
    </source>
</evidence>
<organism evidence="9">
    <name type="scientific">Dunaliella tertiolecta</name>
    <name type="common">Green alga</name>
    <dbReference type="NCBI Taxonomy" id="3047"/>
    <lineage>
        <taxon>Eukaryota</taxon>
        <taxon>Viridiplantae</taxon>
        <taxon>Chlorophyta</taxon>
        <taxon>core chlorophytes</taxon>
        <taxon>Chlorophyceae</taxon>
        <taxon>CS clade</taxon>
        <taxon>Chlamydomonadales</taxon>
        <taxon>Dunaliellaceae</taxon>
        <taxon>Dunaliella</taxon>
    </lineage>
</organism>
<dbReference type="InterPro" id="IPR007719">
    <property type="entry name" value="PCS_N"/>
</dbReference>
<feature type="region of interest" description="Disordered" evidence="5">
    <location>
        <begin position="369"/>
        <end position="390"/>
    </location>
</feature>
<dbReference type="PANTHER" id="PTHR33447">
    <property type="entry name" value="GLUTATHIONE GAMMA-GLUTAMYLCYSTEINYLTRANSFERASE"/>
    <property type="match status" value="1"/>
</dbReference>
<dbReference type="GO" id="GO:0010038">
    <property type="term" value="P:response to metal ion"/>
    <property type="evidence" value="ECO:0007669"/>
    <property type="project" value="InterPro"/>
</dbReference>
<evidence type="ECO:0000256" key="7">
    <source>
        <dbReference type="SAM" id="SignalP"/>
    </source>
</evidence>
<keyword evidence="6" id="KW-0812">Transmembrane</keyword>
<accession>A0A7S3QXQ1</accession>
<feature type="transmembrane region" description="Helical" evidence="6">
    <location>
        <begin position="303"/>
        <end position="328"/>
    </location>
</feature>
<evidence type="ECO:0000256" key="3">
    <source>
        <dbReference type="ARBA" id="ARBA00022679"/>
    </source>
</evidence>
<evidence type="ECO:0000256" key="2">
    <source>
        <dbReference type="ARBA" id="ARBA00022539"/>
    </source>
</evidence>
<keyword evidence="6" id="KW-1133">Transmembrane helix</keyword>
<name>A0A7S3QXQ1_DUNTE</name>
<dbReference type="SUPFAM" id="SSF54001">
    <property type="entry name" value="Cysteine proteinases"/>
    <property type="match status" value="1"/>
</dbReference>
<evidence type="ECO:0000256" key="4">
    <source>
        <dbReference type="ARBA" id="ARBA00022723"/>
    </source>
</evidence>
<reference evidence="9" key="1">
    <citation type="submission" date="2021-01" db="EMBL/GenBank/DDBJ databases">
        <authorList>
            <person name="Corre E."/>
            <person name="Pelletier E."/>
            <person name="Niang G."/>
            <person name="Scheremetjew M."/>
            <person name="Finn R."/>
            <person name="Kale V."/>
            <person name="Holt S."/>
            <person name="Cochrane G."/>
            <person name="Meng A."/>
            <person name="Brown T."/>
            <person name="Cohen L."/>
        </authorList>
    </citation>
    <scope>NUCLEOTIDE SEQUENCE</scope>
    <source>
        <strain evidence="9">CCMP1320</strain>
    </source>
</reference>
<feature type="signal peptide" evidence="7">
    <location>
        <begin position="1"/>
        <end position="17"/>
    </location>
</feature>
<proteinExistence type="predicted"/>
<dbReference type="PROSITE" id="PS51443">
    <property type="entry name" value="PCS"/>
    <property type="match status" value="1"/>
</dbReference>
<dbReference type="Gene3D" id="3.90.70.30">
    <property type="entry name" value="Phytochelatin synthase, N-terminal domain"/>
    <property type="match status" value="1"/>
</dbReference>
<keyword evidence="6" id="KW-0472">Membrane</keyword>
<evidence type="ECO:0000259" key="8">
    <source>
        <dbReference type="PROSITE" id="PS51443"/>
    </source>
</evidence>
<keyword evidence="7" id="KW-0732">Signal</keyword>
<evidence type="ECO:0000256" key="6">
    <source>
        <dbReference type="SAM" id="Phobius"/>
    </source>
</evidence>
<dbReference type="GO" id="GO:0016756">
    <property type="term" value="F:glutathione gamma-glutamylcysteinyltransferase activity"/>
    <property type="evidence" value="ECO:0007669"/>
    <property type="project" value="UniProtKB-EC"/>
</dbReference>
<dbReference type="EMBL" id="HBIP01019632">
    <property type="protein sequence ID" value="CAE0496585.1"/>
    <property type="molecule type" value="Transcribed_RNA"/>
</dbReference>
<keyword evidence="2" id="KW-0104">Cadmium</keyword>
<feature type="region of interest" description="Disordered" evidence="5">
    <location>
        <begin position="245"/>
        <end position="274"/>
    </location>
</feature>
<dbReference type="InterPro" id="IPR038156">
    <property type="entry name" value="PCS_N_sf"/>
</dbReference>
<dbReference type="GO" id="GO:0046938">
    <property type="term" value="P:phytochelatin biosynthetic process"/>
    <property type="evidence" value="ECO:0007669"/>
    <property type="project" value="InterPro"/>
</dbReference>
<dbReference type="EC" id="2.3.2.15" evidence="1"/>
<dbReference type="InterPro" id="IPR038765">
    <property type="entry name" value="Papain-like_cys_pep_sf"/>
</dbReference>
<sequence length="390" mass="42349">MLHVLLVSVILPSLLHAELVIPQDLTPLNSPEGQALLFGAQPRDDYFQLSQHFVTQINSAFCGIASSVTVLNALRVPRPRQDPRSELNSTRYAYFTQANIFTNQTEKVVPKAQVLDEGLSLEDLAVFLSAHQDVGSAFLHTSPNVTLEAFRSAIVQGLAAPDTFVIVNFNRDALDEPGGGHHSPIAAYNPQADSLLVMDVSRYKYTAWWVPVERLYPATQAVDGKTPRGLVLAWRLSSWPNDAPSRHAFPSRTAANASPEPWQQPGEDNGRPWVAPWVTSVHTAEEEGSTSEQSDSEGGDWHIASWVSLLVVAFVAASVGLAAGMALAKGGFSTGWQWPRNVFQWVQGRRGGWTQVGKGERGCELETLDRGEDGMGGRSGTVVAQTTSAV</sequence>
<protein>
    <recommendedName>
        <fullName evidence="1">glutathione gamma-glutamylcysteinyltransferase</fullName>
        <ecNumber evidence="1">2.3.2.15</ecNumber>
    </recommendedName>
</protein>
<keyword evidence="3" id="KW-0808">Transferase</keyword>
<dbReference type="PANTHER" id="PTHR33447:SF20">
    <property type="entry name" value="GLUTATHIONE GAMMA-GLUTAMYLCYSTEINYLTRANSFERASE"/>
    <property type="match status" value="1"/>
</dbReference>
<dbReference type="GO" id="GO:0046872">
    <property type="term" value="F:metal ion binding"/>
    <property type="evidence" value="ECO:0007669"/>
    <property type="project" value="UniProtKB-KW"/>
</dbReference>
<evidence type="ECO:0000313" key="9">
    <source>
        <dbReference type="EMBL" id="CAE0496585.1"/>
    </source>
</evidence>
<dbReference type="InterPro" id="IPR040409">
    <property type="entry name" value="PCS-like"/>
</dbReference>
<gene>
    <name evidence="9" type="ORF">DTER00134_LOCUS11658</name>
</gene>
<dbReference type="Pfam" id="PF05023">
    <property type="entry name" value="Phytochelatin"/>
    <property type="match status" value="1"/>
</dbReference>
<evidence type="ECO:0000256" key="1">
    <source>
        <dbReference type="ARBA" id="ARBA00012468"/>
    </source>
</evidence>
<feature type="domain" description="Peptidase C83" evidence="8">
    <location>
        <begin position="9"/>
        <end position="242"/>
    </location>
</feature>
<feature type="chain" id="PRO_5031045663" description="glutathione gamma-glutamylcysteinyltransferase" evidence="7">
    <location>
        <begin position="18"/>
        <end position="390"/>
    </location>
</feature>
<keyword evidence="4" id="KW-0479">Metal-binding</keyword>